<keyword evidence="3" id="KW-1185">Reference proteome</keyword>
<dbReference type="Proteomes" id="UP000708208">
    <property type="component" value="Unassembled WGS sequence"/>
</dbReference>
<accession>A0A8J2KNB2</accession>
<comment type="caution">
    <text evidence="2">The sequence shown here is derived from an EMBL/GenBank/DDBJ whole genome shotgun (WGS) entry which is preliminary data.</text>
</comment>
<evidence type="ECO:0000313" key="2">
    <source>
        <dbReference type="EMBL" id="CAG7816182.1"/>
    </source>
</evidence>
<gene>
    <name evidence="2" type="ORF">AFUS01_LOCUS26812</name>
</gene>
<evidence type="ECO:0000256" key="1">
    <source>
        <dbReference type="SAM" id="SignalP"/>
    </source>
</evidence>
<reference evidence="2" key="1">
    <citation type="submission" date="2021-06" db="EMBL/GenBank/DDBJ databases">
        <authorList>
            <person name="Hodson N. C."/>
            <person name="Mongue J. A."/>
            <person name="Jaron S. K."/>
        </authorList>
    </citation>
    <scope>NUCLEOTIDE SEQUENCE</scope>
</reference>
<protein>
    <submittedName>
        <fullName evidence="2">Uncharacterized protein</fullName>
    </submittedName>
</protein>
<proteinExistence type="predicted"/>
<dbReference type="EMBL" id="CAJVCH010363068">
    <property type="protein sequence ID" value="CAG7816182.1"/>
    <property type="molecule type" value="Genomic_DNA"/>
</dbReference>
<organism evidence="2 3">
    <name type="scientific">Allacma fusca</name>
    <dbReference type="NCBI Taxonomy" id="39272"/>
    <lineage>
        <taxon>Eukaryota</taxon>
        <taxon>Metazoa</taxon>
        <taxon>Ecdysozoa</taxon>
        <taxon>Arthropoda</taxon>
        <taxon>Hexapoda</taxon>
        <taxon>Collembola</taxon>
        <taxon>Symphypleona</taxon>
        <taxon>Sminthuridae</taxon>
        <taxon>Allacma</taxon>
    </lineage>
</organism>
<evidence type="ECO:0000313" key="3">
    <source>
        <dbReference type="Proteomes" id="UP000708208"/>
    </source>
</evidence>
<dbReference type="AlphaFoldDB" id="A0A8J2KNB2"/>
<feature type="non-terminal residue" evidence="2">
    <location>
        <position position="218"/>
    </location>
</feature>
<keyword evidence="1" id="KW-0732">Signal</keyword>
<name>A0A8J2KNB2_9HEXA</name>
<feature type="signal peptide" evidence="1">
    <location>
        <begin position="1"/>
        <end position="15"/>
    </location>
</feature>
<sequence length="218" mass="25295">MQFAVFIVALVFCSSLKLEVMVRETMSQGLFPSKRVYLKILSNGKDCRKPVQKQLANLRIPLVNWKQSKVAVNVFRDYVKNPAVPTTRMFAPSDFVYLNMEKKFGEKTVKDDVLRKLPQNNVFGEMNHDQWIQKFQDAMDAKSIKEVAFPIIFDCNLKDNLSNHDNKAHAALLIATFPTGCNAERFYGYYHDSYMDLTNYWNKRTGLLYCDRSLQLVK</sequence>
<feature type="chain" id="PRO_5035161946" evidence="1">
    <location>
        <begin position="16"/>
        <end position="218"/>
    </location>
</feature>